<accession>A0ABR0U4F8</accession>
<feature type="signal peptide" evidence="1">
    <location>
        <begin position="1"/>
        <end position="21"/>
    </location>
</feature>
<protein>
    <recommendedName>
        <fullName evidence="2">Phytocyanin domain-containing protein</fullName>
    </recommendedName>
</protein>
<comment type="caution">
    <text evidence="3">The sequence shown here is derived from an EMBL/GenBank/DDBJ whole genome shotgun (WGS) entry which is preliminary data.</text>
</comment>
<keyword evidence="1" id="KW-0732">Signal</keyword>
<dbReference type="Gene3D" id="2.60.40.420">
    <property type="entry name" value="Cupredoxins - blue copper proteins"/>
    <property type="match status" value="1"/>
</dbReference>
<dbReference type="SUPFAM" id="SSF49503">
    <property type="entry name" value="Cupredoxins"/>
    <property type="match status" value="1"/>
</dbReference>
<dbReference type="PANTHER" id="PTHR33021:SF533">
    <property type="entry name" value="PHYTOCYANIN DOMAIN-CONTAINING PROTEIN"/>
    <property type="match status" value="1"/>
</dbReference>
<evidence type="ECO:0000259" key="2">
    <source>
        <dbReference type="PROSITE" id="PS51485"/>
    </source>
</evidence>
<dbReference type="PROSITE" id="PS51485">
    <property type="entry name" value="PHYTOCYANIN"/>
    <property type="match status" value="1"/>
</dbReference>
<name>A0ABR0U4F8_REHGL</name>
<dbReference type="Proteomes" id="UP001318860">
    <property type="component" value="Unassembled WGS sequence"/>
</dbReference>
<organism evidence="3 4">
    <name type="scientific">Rehmannia glutinosa</name>
    <name type="common">Chinese foxglove</name>
    <dbReference type="NCBI Taxonomy" id="99300"/>
    <lineage>
        <taxon>Eukaryota</taxon>
        <taxon>Viridiplantae</taxon>
        <taxon>Streptophyta</taxon>
        <taxon>Embryophyta</taxon>
        <taxon>Tracheophyta</taxon>
        <taxon>Spermatophyta</taxon>
        <taxon>Magnoliopsida</taxon>
        <taxon>eudicotyledons</taxon>
        <taxon>Gunneridae</taxon>
        <taxon>Pentapetalae</taxon>
        <taxon>asterids</taxon>
        <taxon>lamiids</taxon>
        <taxon>Lamiales</taxon>
        <taxon>Orobanchaceae</taxon>
        <taxon>Rehmannieae</taxon>
        <taxon>Rehmannia</taxon>
    </lineage>
</organism>
<keyword evidence="4" id="KW-1185">Reference proteome</keyword>
<dbReference type="Pfam" id="PF02298">
    <property type="entry name" value="Cu_bind_like"/>
    <property type="match status" value="1"/>
</dbReference>
<dbReference type="CDD" id="cd04216">
    <property type="entry name" value="Phytocyanin"/>
    <property type="match status" value="1"/>
</dbReference>
<gene>
    <name evidence="3" type="ORF">DH2020_049177</name>
</gene>
<dbReference type="PANTHER" id="PTHR33021">
    <property type="entry name" value="BLUE COPPER PROTEIN"/>
    <property type="match status" value="1"/>
</dbReference>
<feature type="domain" description="Phytocyanin" evidence="2">
    <location>
        <begin position="22"/>
        <end position="122"/>
    </location>
</feature>
<dbReference type="InterPro" id="IPR003245">
    <property type="entry name" value="Phytocyanin_dom"/>
</dbReference>
<evidence type="ECO:0000313" key="4">
    <source>
        <dbReference type="Proteomes" id="UP001318860"/>
    </source>
</evidence>
<dbReference type="InterPro" id="IPR008972">
    <property type="entry name" value="Cupredoxin"/>
</dbReference>
<evidence type="ECO:0000313" key="3">
    <source>
        <dbReference type="EMBL" id="KAK6117132.1"/>
    </source>
</evidence>
<sequence length="167" mass="17624">MALRAFLITVIVTAAVAPALATVYKVGDDAGWNLGVNYTLWAEGKDFRVGDALMFMYKPGDHNVLKVNGVDFPKCTSSNATAIPLTSGSDVIPLSTPGKKWYICDIGDHCSEGMKLVITVSVAEGPSPAPMPGWTAPLPGNSAVEVSPLNSCVWMIAMVAAYTMIMA</sequence>
<reference evidence="3 4" key="1">
    <citation type="journal article" date="2021" name="Comput. Struct. Biotechnol. J.">
        <title>De novo genome assembly of the potent medicinal plant Rehmannia glutinosa using nanopore technology.</title>
        <authorList>
            <person name="Ma L."/>
            <person name="Dong C."/>
            <person name="Song C."/>
            <person name="Wang X."/>
            <person name="Zheng X."/>
            <person name="Niu Y."/>
            <person name="Chen S."/>
            <person name="Feng W."/>
        </authorList>
    </citation>
    <scope>NUCLEOTIDE SEQUENCE [LARGE SCALE GENOMIC DNA]</scope>
    <source>
        <strain evidence="3">DH-2019</strain>
    </source>
</reference>
<dbReference type="InterPro" id="IPR039391">
    <property type="entry name" value="Phytocyanin-like"/>
</dbReference>
<feature type="chain" id="PRO_5045718260" description="Phytocyanin domain-containing protein" evidence="1">
    <location>
        <begin position="22"/>
        <end position="167"/>
    </location>
</feature>
<evidence type="ECO:0000256" key="1">
    <source>
        <dbReference type="SAM" id="SignalP"/>
    </source>
</evidence>
<dbReference type="EMBL" id="JABTTQ020003473">
    <property type="protein sequence ID" value="KAK6117132.1"/>
    <property type="molecule type" value="Genomic_DNA"/>
</dbReference>
<proteinExistence type="predicted"/>